<dbReference type="GO" id="GO:0051087">
    <property type="term" value="F:protein-folding chaperone binding"/>
    <property type="evidence" value="ECO:0007669"/>
    <property type="project" value="TreeGrafter"/>
</dbReference>
<comment type="subunit">
    <text evidence="3">Heptamer of 7 subunits arranged in a ring. Interacts with the chaperonin GroEL.</text>
</comment>
<dbReference type="KEGG" id="mcad:Pan265_06090"/>
<dbReference type="InterPro" id="IPR037124">
    <property type="entry name" value="Chaperonin_GroES_sf"/>
</dbReference>
<keyword evidence="2 3" id="KW-0143">Chaperone</keyword>
<dbReference type="AlphaFoldDB" id="A0A518BUW2"/>
<name>A0A518BUW2_9BACT</name>
<dbReference type="PRINTS" id="PR00297">
    <property type="entry name" value="CHAPERONIN10"/>
</dbReference>
<evidence type="ECO:0000313" key="5">
    <source>
        <dbReference type="EMBL" id="QDU70773.1"/>
    </source>
</evidence>
<dbReference type="NCBIfam" id="NF001531">
    <property type="entry name" value="PRK00364.2-2"/>
    <property type="match status" value="1"/>
</dbReference>
<dbReference type="NCBIfam" id="NF001534">
    <property type="entry name" value="PRK00364.2-5"/>
    <property type="match status" value="1"/>
</dbReference>
<dbReference type="PANTHER" id="PTHR10772:SF58">
    <property type="entry name" value="CO-CHAPERONIN GROES"/>
    <property type="match status" value="1"/>
</dbReference>
<dbReference type="InterPro" id="IPR011032">
    <property type="entry name" value="GroES-like_sf"/>
</dbReference>
<dbReference type="RefSeq" id="WP_145444922.1">
    <property type="nucleotide sequence ID" value="NZ_CP036280.1"/>
</dbReference>
<dbReference type="NCBIfam" id="NF001533">
    <property type="entry name" value="PRK00364.2-4"/>
    <property type="match status" value="1"/>
</dbReference>
<dbReference type="InterPro" id="IPR018369">
    <property type="entry name" value="Chaprnonin_Cpn10_CS"/>
</dbReference>
<dbReference type="FunFam" id="2.30.33.40:FF:000001">
    <property type="entry name" value="10 kDa chaperonin"/>
    <property type="match status" value="1"/>
</dbReference>
<reference evidence="5 6" key="1">
    <citation type="submission" date="2019-02" db="EMBL/GenBank/DDBJ databases">
        <title>Deep-cultivation of Planctomycetes and their phenomic and genomic characterization uncovers novel biology.</title>
        <authorList>
            <person name="Wiegand S."/>
            <person name="Jogler M."/>
            <person name="Boedeker C."/>
            <person name="Pinto D."/>
            <person name="Vollmers J."/>
            <person name="Rivas-Marin E."/>
            <person name="Kohn T."/>
            <person name="Peeters S.H."/>
            <person name="Heuer A."/>
            <person name="Rast P."/>
            <person name="Oberbeckmann S."/>
            <person name="Bunk B."/>
            <person name="Jeske O."/>
            <person name="Meyerdierks A."/>
            <person name="Storesund J.E."/>
            <person name="Kallscheuer N."/>
            <person name="Luecker S."/>
            <person name="Lage O.M."/>
            <person name="Pohl T."/>
            <person name="Merkel B.J."/>
            <person name="Hornburger P."/>
            <person name="Mueller R.-W."/>
            <person name="Bruemmer F."/>
            <person name="Labrenz M."/>
            <person name="Spormann A.M."/>
            <person name="Op den Camp H."/>
            <person name="Overmann J."/>
            <person name="Amann R."/>
            <person name="Jetten M.S.M."/>
            <person name="Mascher T."/>
            <person name="Medema M.H."/>
            <person name="Devos D.P."/>
            <person name="Kaster A.-K."/>
            <person name="Ovreas L."/>
            <person name="Rohde M."/>
            <person name="Galperin M.Y."/>
            <person name="Jogler C."/>
        </authorList>
    </citation>
    <scope>NUCLEOTIDE SEQUENCE [LARGE SCALE GENOMIC DNA]</scope>
    <source>
        <strain evidence="5 6">Pan265</strain>
    </source>
</reference>
<sequence length="95" mass="10440">MKVRPLGDKILVQRVAAEEKTASGIFLPESAKEKPQQAKVIRVGQGKLLDNGERSAFQVKEGDTILLSKWGGTEIKIDGEEYLVMDESEVLAVVE</sequence>
<accession>A0A518BUW2</accession>
<evidence type="ECO:0000256" key="2">
    <source>
        <dbReference type="ARBA" id="ARBA00023186"/>
    </source>
</evidence>
<dbReference type="SUPFAM" id="SSF50129">
    <property type="entry name" value="GroES-like"/>
    <property type="match status" value="1"/>
</dbReference>
<dbReference type="GO" id="GO:0051082">
    <property type="term" value="F:unfolded protein binding"/>
    <property type="evidence" value="ECO:0007669"/>
    <property type="project" value="TreeGrafter"/>
</dbReference>
<keyword evidence="6" id="KW-1185">Reference proteome</keyword>
<gene>
    <name evidence="5" type="primary">groS_1</name>
    <name evidence="3" type="synonym">groES</name>
    <name evidence="3" type="synonym">groS</name>
    <name evidence="5" type="ORF">Pan265_06090</name>
</gene>
<keyword evidence="3" id="KW-0963">Cytoplasm</keyword>
<evidence type="ECO:0000256" key="4">
    <source>
        <dbReference type="RuleBase" id="RU000535"/>
    </source>
</evidence>
<proteinExistence type="inferred from homology"/>
<evidence type="ECO:0000256" key="1">
    <source>
        <dbReference type="ARBA" id="ARBA00006975"/>
    </source>
</evidence>
<dbReference type="CDD" id="cd00320">
    <property type="entry name" value="cpn10"/>
    <property type="match status" value="1"/>
</dbReference>
<dbReference type="PANTHER" id="PTHR10772">
    <property type="entry name" value="10 KDA HEAT SHOCK PROTEIN"/>
    <property type="match status" value="1"/>
</dbReference>
<organism evidence="5 6">
    <name type="scientific">Mucisphaera calidilacus</name>
    <dbReference type="NCBI Taxonomy" id="2527982"/>
    <lineage>
        <taxon>Bacteria</taxon>
        <taxon>Pseudomonadati</taxon>
        <taxon>Planctomycetota</taxon>
        <taxon>Phycisphaerae</taxon>
        <taxon>Phycisphaerales</taxon>
        <taxon>Phycisphaeraceae</taxon>
        <taxon>Mucisphaera</taxon>
    </lineage>
</organism>
<dbReference type="OrthoDB" id="9806791at2"/>
<evidence type="ECO:0000256" key="3">
    <source>
        <dbReference type="HAMAP-Rule" id="MF_00580"/>
    </source>
</evidence>
<dbReference type="PROSITE" id="PS00681">
    <property type="entry name" value="CHAPERONINS_CPN10"/>
    <property type="match status" value="1"/>
</dbReference>
<comment type="subcellular location">
    <subcellularLocation>
        <location evidence="3">Cytoplasm</location>
    </subcellularLocation>
</comment>
<protein>
    <recommendedName>
        <fullName evidence="3">Co-chaperonin GroES</fullName>
    </recommendedName>
    <alternativeName>
        <fullName evidence="3">10 kDa chaperonin</fullName>
    </alternativeName>
    <alternativeName>
        <fullName evidence="3">Chaperonin-10</fullName>
        <shortName evidence="3">Cpn10</shortName>
    </alternativeName>
</protein>
<dbReference type="GO" id="GO:0005737">
    <property type="term" value="C:cytoplasm"/>
    <property type="evidence" value="ECO:0007669"/>
    <property type="project" value="UniProtKB-SubCell"/>
</dbReference>
<dbReference type="HAMAP" id="MF_00580">
    <property type="entry name" value="CH10"/>
    <property type="match status" value="1"/>
</dbReference>
<dbReference type="EMBL" id="CP036280">
    <property type="protein sequence ID" value="QDU70773.1"/>
    <property type="molecule type" value="Genomic_DNA"/>
</dbReference>
<dbReference type="GO" id="GO:0005524">
    <property type="term" value="F:ATP binding"/>
    <property type="evidence" value="ECO:0007669"/>
    <property type="project" value="InterPro"/>
</dbReference>
<dbReference type="GO" id="GO:0046872">
    <property type="term" value="F:metal ion binding"/>
    <property type="evidence" value="ECO:0007669"/>
    <property type="project" value="TreeGrafter"/>
</dbReference>
<dbReference type="InterPro" id="IPR020818">
    <property type="entry name" value="Chaperonin_GroES"/>
</dbReference>
<dbReference type="Gene3D" id="2.30.33.40">
    <property type="entry name" value="GroES chaperonin"/>
    <property type="match status" value="1"/>
</dbReference>
<dbReference type="Pfam" id="PF00166">
    <property type="entry name" value="Cpn10"/>
    <property type="match status" value="1"/>
</dbReference>
<comment type="function">
    <text evidence="3 4">Together with the chaperonin GroEL, plays an essential role in assisting protein folding. The GroEL-GroES system forms a nano-cage that allows encapsulation of the non-native substrate proteins and provides a physical environment optimized to promote and accelerate protein folding. GroES binds to the apical surface of the GroEL ring, thereby capping the opening of the GroEL channel.</text>
</comment>
<comment type="similarity">
    <text evidence="1 3 4">Belongs to the GroES chaperonin family.</text>
</comment>
<dbReference type="Proteomes" id="UP000320386">
    <property type="component" value="Chromosome"/>
</dbReference>
<dbReference type="GO" id="GO:0044183">
    <property type="term" value="F:protein folding chaperone"/>
    <property type="evidence" value="ECO:0007669"/>
    <property type="project" value="InterPro"/>
</dbReference>
<evidence type="ECO:0000313" key="6">
    <source>
        <dbReference type="Proteomes" id="UP000320386"/>
    </source>
</evidence>
<dbReference type="SMART" id="SM00883">
    <property type="entry name" value="Cpn10"/>
    <property type="match status" value="1"/>
</dbReference>